<dbReference type="RefSeq" id="WP_183860517.1">
    <property type="nucleotide sequence ID" value="NZ_JACHFH010000011.1"/>
</dbReference>
<evidence type="ECO:0000256" key="6">
    <source>
        <dbReference type="ARBA" id="ARBA00044538"/>
    </source>
</evidence>
<dbReference type="GO" id="GO:0042254">
    <property type="term" value="P:ribosome biogenesis"/>
    <property type="evidence" value="ECO:0007669"/>
    <property type="project" value="UniProtKB-KW"/>
</dbReference>
<dbReference type="GO" id="GO:0006508">
    <property type="term" value="P:proteolysis"/>
    <property type="evidence" value="ECO:0007669"/>
    <property type="project" value="UniProtKB-KW"/>
</dbReference>
<evidence type="ECO:0000256" key="5">
    <source>
        <dbReference type="ARBA" id="ARBA00044503"/>
    </source>
</evidence>
<evidence type="ECO:0000256" key="1">
    <source>
        <dbReference type="ARBA" id="ARBA00022517"/>
    </source>
</evidence>
<dbReference type="Proteomes" id="UP000559117">
    <property type="component" value="Unassembled WGS sequence"/>
</dbReference>
<keyword evidence="4" id="KW-0788">Thiol protease</keyword>
<accession>A0A840UII3</accession>
<dbReference type="PANTHER" id="PTHR39178:SF1">
    <property type="entry name" value="RIBOSOMAL-PROCESSING CYSTEINE PROTEASE PRP"/>
    <property type="match status" value="1"/>
</dbReference>
<keyword evidence="2" id="KW-0645">Protease</keyword>
<keyword evidence="3" id="KW-0378">Hydrolase</keyword>
<dbReference type="EMBL" id="JACHFH010000011">
    <property type="protein sequence ID" value="MBB5335990.1"/>
    <property type="molecule type" value="Genomic_DNA"/>
</dbReference>
<gene>
    <name evidence="7" type="ORF">HNR32_001134</name>
</gene>
<protein>
    <recommendedName>
        <fullName evidence="6">Ribosomal processing cysteine protease Prp</fullName>
    </recommendedName>
</protein>
<dbReference type="InterPro" id="IPR007422">
    <property type="entry name" value="Peptidase_Prp"/>
</dbReference>
<dbReference type="InterPro" id="IPR036764">
    <property type="entry name" value="Peptidase_Prp_sf"/>
</dbReference>
<organism evidence="7 8">
    <name type="scientific">Pectinatus brassicae</name>
    <dbReference type="NCBI Taxonomy" id="862415"/>
    <lineage>
        <taxon>Bacteria</taxon>
        <taxon>Bacillati</taxon>
        <taxon>Bacillota</taxon>
        <taxon>Negativicutes</taxon>
        <taxon>Selenomonadales</taxon>
        <taxon>Selenomonadaceae</taxon>
        <taxon>Pectinatus</taxon>
    </lineage>
</organism>
<comment type="caution">
    <text evidence="7">The sequence shown here is derived from an EMBL/GenBank/DDBJ whole genome shotgun (WGS) entry which is preliminary data.</text>
</comment>
<dbReference type="PANTHER" id="PTHR39178">
    <property type="entry name" value="HYPOTHETICAL RIBOSOME-ASSOCIATED PROTEIN"/>
    <property type="match status" value="1"/>
</dbReference>
<dbReference type="Gene3D" id="3.30.70.1490">
    <property type="entry name" value="Cysteine protease Prp"/>
    <property type="match status" value="1"/>
</dbReference>
<proteinExistence type="inferred from homology"/>
<sequence>MIKIVIMHQNDNKIEGFSIKGHAGAGAYGEDIVCSAVSALAQSVILSLVQHLHSNVDYDVKSGCLKLQLQDSPSDLTEAVFSVAILGFAEIEKKYSKFVTISNKQGVN</sequence>
<keyword evidence="8" id="KW-1185">Reference proteome</keyword>
<comment type="similarity">
    <text evidence="5">Belongs to the Prp family.</text>
</comment>
<evidence type="ECO:0000256" key="3">
    <source>
        <dbReference type="ARBA" id="ARBA00022801"/>
    </source>
</evidence>
<dbReference type="Pfam" id="PF04327">
    <property type="entry name" value="Peptidase_Prp"/>
    <property type="match status" value="1"/>
</dbReference>
<dbReference type="AlphaFoldDB" id="A0A840UII3"/>
<evidence type="ECO:0000313" key="7">
    <source>
        <dbReference type="EMBL" id="MBB5335990.1"/>
    </source>
</evidence>
<dbReference type="CDD" id="cd16332">
    <property type="entry name" value="Prp-like"/>
    <property type="match status" value="1"/>
</dbReference>
<evidence type="ECO:0000256" key="4">
    <source>
        <dbReference type="ARBA" id="ARBA00022807"/>
    </source>
</evidence>
<reference evidence="7 8" key="1">
    <citation type="submission" date="2020-08" db="EMBL/GenBank/DDBJ databases">
        <title>Genomic Encyclopedia of Type Strains, Phase IV (KMG-IV): sequencing the most valuable type-strain genomes for metagenomic binning, comparative biology and taxonomic classification.</title>
        <authorList>
            <person name="Goeker M."/>
        </authorList>
    </citation>
    <scope>NUCLEOTIDE SEQUENCE [LARGE SCALE GENOMIC DNA]</scope>
    <source>
        <strain evidence="7 8">DSM 24661</strain>
    </source>
</reference>
<dbReference type="GO" id="GO:0008234">
    <property type="term" value="F:cysteine-type peptidase activity"/>
    <property type="evidence" value="ECO:0007669"/>
    <property type="project" value="UniProtKB-KW"/>
</dbReference>
<name>A0A840UII3_9FIRM</name>
<dbReference type="SUPFAM" id="SSF118010">
    <property type="entry name" value="TM1457-like"/>
    <property type="match status" value="1"/>
</dbReference>
<keyword evidence="1" id="KW-0690">Ribosome biogenesis</keyword>
<evidence type="ECO:0000256" key="2">
    <source>
        <dbReference type="ARBA" id="ARBA00022670"/>
    </source>
</evidence>
<evidence type="ECO:0000313" key="8">
    <source>
        <dbReference type="Proteomes" id="UP000559117"/>
    </source>
</evidence>